<dbReference type="GO" id="GO:0016051">
    <property type="term" value="P:carbohydrate biosynthetic process"/>
    <property type="evidence" value="ECO:0007669"/>
    <property type="project" value="InterPro"/>
</dbReference>
<sequence>MEANIESSFYMHIKNESLLYCLVFKSGTTSWFYNINRWAGYSSDEILDQKTDNFMLARRKYPWESPKVLKNTMKNTRSVIVVRDPFQRLISAYEERLLSQTHPYFKNLSHQMYKKYHNDGVEFGIPSFGDFVQFVIDQFHEKKPSDLHWRPINDLCTPCLARYDFILKLETFPQDMRYFVNQTHLQDKIKQVQMNHSRRDNADRLIRKYFSQITRQQVFDLFAIYMIDFQLFNYSADGYLQYTKP</sequence>
<name>A0A182FBM0_ANOAL</name>
<evidence type="ECO:0000256" key="2">
    <source>
        <dbReference type="ARBA" id="ARBA00006339"/>
    </source>
</evidence>
<keyword evidence="4" id="KW-0812">Transmembrane</keyword>
<organism evidence="10 11">
    <name type="scientific">Anopheles albimanus</name>
    <name type="common">New world malaria mosquito</name>
    <dbReference type="NCBI Taxonomy" id="7167"/>
    <lineage>
        <taxon>Eukaryota</taxon>
        <taxon>Metazoa</taxon>
        <taxon>Ecdysozoa</taxon>
        <taxon>Arthropoda</taxon>
        <taxon>Hexapoda</taxon>
        <taxon>Insecta</taxon>
        <taxon>Pterygota</taxon>
        <taxon>Neoptera</taxon>
        <taxon>Endopterygota</taxon>
        <taxon>Diptera</taxon>
        <taxon>Nematocera</taxon>
        <taxon>Culicoidea</taxon>
        <taxon>Culicidae</taxon>
        <taxon>Anophelinae</taxon>
        <taxon>Anopheles</taxon>
    </lineage>
</organism>
<evidence type="ECO:0000256" key="5">
    <source>
        <dbReference type="ARBA" id="ARBA00022989"/>
    </source>
</evidence>
<dbReference type="Proteomes" id="UP000069272">
    <property type="component" value="Chromosome 3R"/>
</dbReference>
<keyword evidence="11" id="KW-1185">Reference proteome</keyword>
<comment type="similarity">
    <text evidence="2 9">Belongs to the sulfotransferase 2 family.</text>
</comment>
<dbReference type="InterPro" id="IPR005331">
    <property type="entry name" value="Sulfotransferase"/>
</dbReference>
<dbReference type="EC" id="2.8.2.-" evidence="9"/>
<reference evidence="10" key="2">
    <citation type="submission" date="2022-08" db="UniProtKB">
        <authorList>
            <consortium name="EnsemblMetazoa"/>
        </authorList>
    </citation>
    <scope>IDENTIFICATION</scope>
    <source>
        <strain evidence="10">STECLA/ALBI9_A</strain>
    </source>
</reference>
<keyword evidence="9" id="KW-0119">Carbohydrate metabolism</keyword>
<dbReference type="EnsemblMetazoa" id="AALB003903-RA">
    <property type="protein sequence ID" value="AALB003903-PA"/>
    <property type="gene ID" value="AALB003903"/>
</dbReference>
<evidence type="ECO:0000313" key="10">
    <source>
        <dbReference type="EnsemblMetazoa" id="AALB003903-PA"/>
    </source>
</evidence>
<evidence type="ECO:0000313" key="11">
    <source>
        <dbReference type="Proteomes" id="UP000069272"/>
    </source>
</evidence>
<keyword evidence="3 9" id="KW-0808">Transferase</keyword>
<dbReference type="AlphaFoldDB" id="A0A182FBM0"/>
<evidence type="ECO:0000256" key="1">
    <source>
        <dbReference type="ARBA" id="ARBA00004323"/>
    </source>
</evidence>
<keyword evidence="7" id="KW-0472">Membrane</keyword>
<protein>
    <recommendedName>
        <fullName evidence="9">Carbohydrate sulfotransferase</fullName>
        <ecNumber evidence="9">2.8.2.-</ecNumber>
    </recommendedName>
</protein>
<keyword evidence="9" id="KW-0735">Signal-anchor</keyword>
<dbReference type="InterPro" id="IPR018011">
    <property type="entry name" value="Carb_sulfotrans_8-10"/>
</dbReference>
<dbReference type="PANTHER" id="PTHR12137:SF63">
    <property type="entry name" value="CARBOHYDRATE SULFOTRANSFERASE"/>
    <property type="match status" value="1"/>
</dbReference>
<dbReference type="PANTHER" id="PTHR12137">
    <property type="entry name" value="CARBOHYDRATE SULFOTRANSFERASE"/>
    <property type="match status" value="1"/>
</dbReference>
<evidence type="ECO:0000256" key="7">
    <source>
        <dbReference type="ARBA" id="ARBA00023136"/>
    </source>
</evidence>
<reference evidence="10 11" key="1">
    <citation type="journal article" date="2017" name="G3 (Bethesda)">
        <title>The Physical Genome Mapping of Anopheles albimanus Corrected Scaffold Misassemblies and Identified Interarm Rearrangements in Genus Anopheles.</title>
        <authorList>
            <person name="Artemov G.N."/>
            <person name="Peery A.N."/>
            <person name="Jiang X."/>
            <person name="Tu Z."/>
            <person name="Stegniy V.N."/>
            <person name="Sharakhova M.V."/>
            <person name="Sharakhov I.V."/>
        </authorList>
    </citation>
    <scope>NUCLEOTIDE SEQUENCE [LARGE SCALE GENOMIC DNA]</scope>
    <source>
        <strain evidence="10 11">ALBI9_A</strain>
    </source>
</reference>
<evidence type="ECO:0000256" key="4">
    <source>
        <dbReference type="ARBA" id="ARBA00022692"/>
    </source>
</evidence>
<keyword evidence="6 9" id="KW-0333">Golgi apparatus</keyword>
<dbReference type="VEuPathDB" id="VectorBase:AALB003903"/>
<dbReference type="GO" id="GO:0000139">
    <property type="term" value="C:Golgi membrane"/>
    <property type="evidence" value="ECO:0007669"/>
    <property type="project" value="UniProtKB-SubCell"/>
</dbReference>
<dbReference type="STRING" id="7167.A0A182FBM0"/>
<comment type="subcellular location">
    <subcellularLocation>
        <location evidence="1 9">Golgi apparatus membrane</location>
        <topology evidence="1 9">Single-pass type II membrane protein</topology>
    </subcellularLocation>
</comment>
<proteinExistence type="inferred from homology"/>
<evidence type="ECO:0000256" key="9">
    <source>
        <dbReference type="RuleBase" id="RU364020"/>
    </source>
</evidence>
<keyword evidence="5" id="KW-1133">Transmembrane helix</keyword>
<evidence type="ECO:0000256" key="8">
    <source>
        <dbReference type="ARBA" id="ARBA00023180"/>
    </source>
</evidence>
<keyword evidence="8 9" id="KW-0325">Glycoprotein</keyword>
<accession>A0A182FBM0</accession>
<evidence type="ECO:0000256" key="3">
    <source>
        <dbReference type="ARBA" id="ARBA00022679"/>
    </source>
</evidence>
<dbReference type="VEuPathDB" id="VectorBase:AALB20_035745"/>
<dbReference type="GO" id="GO:0008146">
    <property type="term" value="F:sulfotransferase activity"/>
    <property type="evidence" value="ECO:0007669"/>
    <property type="project" value="InterPro"/>
</dbReference>
<evidence type="ECO:0000256" key="6">
    <source>
        <dbReference type="ARBA" id="ARBA00023034"/>
    </source>
</evidence>
<dbReference type="Pfam" id="PF03567">
    <property type="entry name" value="Sulfotransfer_2"/>
    <property type="match status" value="1"/>
</dbReference>